<feature type="compositionally biased region" description="Polar residues" evidence="7">
    <location>
        <begin position="349"/>
        <end position="361"/>
    </location>
</feature>
<dbReference type="InterPro" id="IPR044066">
    <property type="entry name" value="TRIAD_supradom"/>
</dbReference>
<dbReference type="GO" id="GO:0004842">
    <property type="term" value="F:ubiquitin-protein transferase activity"/>
    <property type="evidence" value="ECO:0007669"/>
    <property type="project" value="InterPro"/>
</dbReference>
<comment type="caution">
    <text evidence="10">The sequence shown here is derived from an EMBL/GenBank/DDBJ whole genome shotgun (WGS) entry which is preliminary data.</text>
</comment>
<keyword evidence="1" id="KW-0808">Transferase</keyword>
<dbReference type="PROSITE" id="PS51873">
    <property type="entry name" value="TRIAD"/>
    <property type="match status" value="1"/>
</dbReference>
<proteinExistence type="predicted"/>
<protein>
    <submittedName>
        <fullName evidence="10">IBR domain containing protein-like</fullName>
    </submittedName>
</protein>
<feature type="domain" description="RING-type" evidence="9">
    <location>
        <begin position="81"/>
        <end position="283"/>
    </location>
</feature>
<dbReference type="InParanoid" id="A0A1V9X5D0"/>
<evidence type="ECO:0000313" key="11">
    <source>
        <dbReference type="Proteomes" id="UP000192247"/>
    </source>
</evidence>
<keyword evidence="6" id="KW-0862">Zinc</keyword>
<keyword evidence="3" id="KW-0677">Repeat</keyword>
<dbReference type="InterPro" id="IPR031127">
    <property type="entry name" value="E3_UB_ligase_RBR"/>
</dbReference>
<accession>A0A1V9X5D0</accession>
<evidence type="ECO:0000259" key="9">
    <source>
        <dbReference type="PROSITE" id="PS51873"/>
    </source>
</evidence>
<feature type="region of interest" description="Disordered" evidence="7">
    <location>
        <begin position="339"/>
        <end position="380"/>
    </location>
</feature>
<dbReference type="SUPFAM" id="SSF57850">
    <property type="entry name" value="RING/U-box"/>
    <property type="match status" value="3"/>
</dbReference>
<evidence type="ECO:0000256" key="4">
    <source>
        <dbReference type="ARBA" id="ARBA00022771"/>
    </source>
</evidence>
<reference evidence="10 11" key="1">
    <citation type="journal article" date="2017" name="Gigascience">
        <title>Draft genome of the honey bee ectoparasitic mite, Tropilaelaps mercedesae, is shaped by the parasitic life history.</title>
        <authorList>
            <person name="Dong X."/>
            <person name="Armstrong S.D."/>
            <person name="Xia D."/>
            <person name="Makepeace B.L."/>
            <person name="Darby A.C."/>
            <person name="Kadowaki T."/>
        </authorList>
    </citation>
    <scope>NUCLEOTIDE SEQUENCE [LARGE SCALE GENOMIC DNA]</scope>
    <source>
        <strain evidence="10">Wuxi-XJTLU</strain>
    </source>
</reference>
<dbReference type="AlphaFoldDB" id="A0A1V9X5D0"/>
<keyword evidence="8" id="KW-0812">Transmembrane</keyword>
<keyword evidence="4" id="KW-0863">Zinc-finger</keyword>
<dbReference type="PANTHER" id="PTHR11685">
    <property type="entry name" value="RBR FAMILY RING FINGER AND IBR DOMAIN-CONTAINING"/>
    <property type="match status" value="1"/>
</dbReference>
<evidence type="ECO:0000256" key="1">
    <source>
        <dbReference type="ARBA" id="ARBA00022679"/>
    </source>
</evidence>
<evidence type="ECO:0000256" key="3">
    <source>
        <dbReference type="ARBA" id="ARBA00022737"/>
    </source>
</evidence>
<organism evidence="10 11">
    <name type="scientific">Tropilaelaps mercedesae</name>
    <dbReference type="NCBI Taxonomy" id="418985"/>
    <lineage>
        <taxon>Eukaryota</taxon>
        <taxon>Metazoa</taxon>
        <taxon>Ecdysozoa</taxon>
        <taxon>Arthropoda</taxon>
        <taxon>Chelicerata</taxon>
        <taxon>Arachnida</taxon>
        <taxon>Acari</taxon>
        <taxon>Parasitiformes</taxon>
        <taxon>Mesostigmata</taxon>
        <taxon>Gamasina</taxon>
        <taxon>Dermanyssoidea</taxon>
        <taxon>Laelapidae</taxon>
        <taxon>Tropilaelaps</taxon>
    </lineage>
</organism>
<evidence type="ECO:0000256" key="8">
    <source>
        <dbReference type="SAM" id="Phobius"/>
    </source>
</evidence>
<evidence type="ECO:0000256" key="5">
    <source>
        <dbReference type="ARBA" id="ARBA00022786"/>
    </source>
</evidence>
<sequence length="380" mass="41309">MPARVASPASGEVLPLRMLASPSPPRTQSAPQELQPTPLRAAPEAVGDCRAPKDFAGAASLRTMADATNEAALSPENVGEAVQVCDVCLTETNSMEVRSCCGAKICLPCFEEYLDGRVMAGTTRIECVNCDRPVAAHIVLRVLTRNGRLRARDEFARLLRGDKKCPRCQLILAKFEGASCPQCGLSWCFRCEATHEGVSCDLFSAAYRSQLRSWAKSMSEGQWNAQKCPRCKVYIQRASGCDHMRCAHCYTHFCYRCGGRLRHVKFFGDHYSKLSVFGCKYRYKPNKPIQRKLVRSAVFVARLVAIPLAGAGALCGIALLALLAVPMYAGYRVHRNVSRTHSKSRSSSDQTPNDAGSANDRSATNSSSSGKISSTAASSV</sequence>
<dbReference type="Gene3D" id="3.30.40.10">
    <property type="entry name" value="Zinc/RING finger domain, C3HC4 (zinc finger)"/>
    <property type="match status" value="1"/>
</dbReference>
<evidence type="ECO:0000313" key="10">
    <source>
        <dbReference type="EMBL" id="OQR68707.1"/>
    </source>
</evidence>
<dbReference type="OrthoDB" id="69641at2759"/>
<keyword evidence="11" id="KW-1185">Reference proteome</keyword>
<dbReference type="Gene3D" id="1.20.120.1750">
    <property type="match status" value="1"/>
</dbReference>
<dbReference type="Pfam" id="PF22191">
    <property type="entry name" value="IBR_1"/>
    <property type="match status" value="1"/>
</dbReference>
<dbReference type="CDD" id="cd20350">
    <property type="entry name" value="Rcat_RBR_RNF217"/>
    <property type="match status" value="1"/>
</dbReference>
<dbReference type="EMBL" id="MNPL01023484">
    <property type="protein sequence ID" value="OQR68707.1"/>
    <property type="molecule type" value="Genomic_DNA"/>
</dbReference>
<keyword evidence="8" id="KW-1133">Transmembrane helix</keyword>
<name>A0A1V9X5D0_9ACAR</name>
<dbReference type="GO" id="GO:0008270">
    <property type="term" value="F:zinc ion binding"/>
    <property type="evidence" value="ECO:0007669"/>
    <property type="project" value="UniProtKB-KW"/>
</dbReference>
<dbReference type="GO" id="GO:0016567">
    <property type="term" value="P:protein ubiquitination"/>
    <property type="evidence" value="ECO:0007669"/>
    <property type="project" value="InterPro"/>
</dbReference>
<feature type="compositionally biased region" description="Polar residues" evidence="7">
    <location>
        <begin position="26"/>
        <end position="35"/>
    </location>
</feature>
<dbReference type="InterPro" id="IPR013083">
    <property type="entry name" value="Znf_RING/FYVE/PHD"/>
</dbReference>
<keyword evidence="8" id="KW-0472">Membrane</keyword>
<keyword evidence="5" id="KW-0833">Ubl conjugation pathway</keyword>
<dbReference type="Proteomes" id="UP000192247">
    <property type="component" value="Unassembled WGS sequence"/>
</dbReference>
<keyword evidence="2" id="KW-0479">Metal-binding</keyword>
<evidence type="ECO:0000256" key="7">
    <source>
        <dbReference type="SAM" id="MobiDB-lite"/>
    </source>
</evidence>
<dbReference type="InterPro" id="IPR047552">
    <property type="entry name" value="Rcat_RBR_RNF217"/>
</dbReference>
<feature type="compositionally biased region" description="Low complexity" evidence="7">
    <location>
        <begin position="362"/>
        <end position="380"/>
    </location>
</feature>
<feature type="region of interest" description="Disordered" evidence="7">
    <location>
        <begin position="1"/>
        <end position="39"/>
    </location>
</feature>
<evidence type="ECO:0000256" key="6">
    <source>
        <dbReference type="ARBA" id="ARBA00022833"/>
    </source>
</evidence>
<dbReference type="STRING" id="418985.A0A1V9X5D0"/>
<feature type="transmembrane region" description="Helical" evidence="8">
    <location>
        <begin position="299"/>
        <end position="325"/>
    </location>
</feature>
<evidence type="ECO:0000256" key="2">
    <source>
        <dbReference type="ARBA" id="ARBA00022723"/>
    </source>
</evidence>
<gene>
    <name evidence="10" type="ORF">BIW11_01969</name>
</gene>